<gene>
    <name evidence="1" type="ORF">CLUMA_CG019884</name>
</gene>
<name>A0A1J1J2H3_9DIPT</name>
<protein>
    <submittedName>
        <fullName evidence="1">CLUMA_CG019884, isoform A</fullName>
    </submittedName>
</protein>
<proteinExistence type="predicted"/>
<dbReference type="EMBL" id="CVRI01000067">
    <property type="protein sequence ID" value="CRL06575.1"/>
    <property type="molecule type" value="Genomic_DNA"/>
</dbReference>
<evidence type="ECO:0000313" key="1">
    <source>
        <dbReference type="EMBL" id="CRL06575.1"/>
    </source>
</evidence>
<keyword evidence="2" id="KW-1185">Reference proteome</keyword>
<reference evidence="1 2" key="1">
    <citation type="submission" date="2015-04" db="EMBL/GenBank/DDBJ databases">
        <authorList>
            <person name="Syromyatnikov M.Y."/>
            <person name="Popov V.N."/>
        </authorList>
    </citation>
    <scope>NUCLEOTIDE SEQUENCE [LARGE SCALE GENOMIC DNA]</scope>
</reference>
<dbReference type="AlphaFoldDB" id="A0A1J1J2H3"/>
<dbReference type="Proteomes" id="UP000183832">
    <property type="component" value="Unassembled WGS sequence"/>
</dbReference>
<accession>A0A1J1J2H3</accession>
<evidence type="ECO:0000313" key="2">
    <source>
        <dbReference type="Proteomes" id="UP000183832"/>
    </source>
</evidence>
<organism evidence="1 2">
    <name type="scientific">Clunio marinus</name>
    <dbReference type="NCBI Taxonomy" id="568069"/>
    <lineage>
        <taxon>Eukaryota</taxon>
        <taxon>Metazoa</taxon>
        <taxon>Ecdysozoa</taxon>
        <taxon>Arthropoda</taxon>
        <taxon>Hexapoda</taxon>
        <taxon>Insecta</taxon>
        <taxon>Pterygota</taxon>
        <taxon>Neoptera</taxon>
        <taxon>Endopterygota</taxon>
        <taxon>Diptera</taxon>
        <taxon>Nematocera</taxon>
        <taxon>Chironomoidea</taxon>
        <taxon>Chironomidae</taxon>
        <taxon>Clunio</taxon>
    </lineage>
</organism>
<sequence>MDLPGTKFTIYLEKKRIYVVQLHVVVMKQFRRKKQDVRKFKKLLTVLSIKTVVYETRNVLPLINLNKKSEFNE</sequence>